<dbReference type="SUPFAM" id="SSF54001">
    <property type="entry name" value="Cysteine proteinases"/>
    <property type="match status" value="1"/>
</dbReference>
<name>A0A1F5FHK3_9BACT</name>
<dbReference type="STRING" id="1817816.A2Y64_06720"/>
<evidence type="ECO:0000313" key="2">
    <source>
        <dbReference type="Proteomes" id="UP000177187"/>
    </source>
</evidence>
<protein>
    <submittedName>
        <fullName evidence="1">Uncharacterized protein</fullName>
    </submittedName>
</protein>
<dbReference type="Gene3D" id="3.90.1720.10">
    <property type="entry name" value="endopeptidase domain like (from Nostoc punctiforme)"/>
    <property type="match status" value="1"/>
</dbReference>
<evidence type="ECO:0000313" key="1">
    <source>
        <dbReference type="EMBL" id="OGD79071.1"/>
    </source>
</evidence>
<gene>
    <name evidence="1" type="ORF">A2Y64_06720</name>
</gene>
<comment type="caution">
    <text evidence="1">The sequence shown here is derived from an EMBL/GenBank/DDBJ whole genome shotgun (WGS) entry which is preliminary data.</text>
</comment>
<accession>A0A1F5FHK3</accession>
<dbReference type="AlphaFoldDB" id="A0A1F5FHK3"/>
<dbReference type="Proteomes" id="UP000177187">
    <property type="component" value="Unassembled WGS sequence"/>
</dbReference>
<dbReference type="EMBL" id="MFAF01000016">
    <property type="protein sequence ID" value="OGD79071.1"/>
    <property type="molecule type" value="Genomic_DNA"/>
</dbReference>
<sequence>MTPLSATPALSELDEWREVLFLGPSRLAEIHRGDVVLVTDENVDDIAEVMGALVTMVTHSVYYHALVYDHAWRFIHAFATRVFADDIQGFYLGKTNVTLTWLRPRHSDPAKIIGREETAAVVEFARRQIGKPYDLWANLAFLFRADGMSRAPDWLHALFQNRNWLDDHGKWHCSELVGAAWWHGCGVRFTDDMKSETFLSPADIGDSIYGDVVCTLKIRNGEYQLLTKQRDV</sequence>
<organism evidence="1 2">
    <name type="scientific">Candidatus Coatesbacteria bacterium RBG_13_66_14</name>
    <dbReference type="NCBI Taxonomy" id="1817816"/>
    <lineage>
        <taxon>Bacteria</taxon>
        <taxon>Candidatus Coatesiibacteriota</taxon>
    </lineage>
</organism>
<proteinExistence type="predicted"/>
<dbReference type="InterPro" id="IPR038765">
    <property type="entry name" value="Papain-like_cys_pep_sf"/>
</dbReference>
<reference evidence="1 2" key="1">
    <citation type="journal article" date="2016" name="Nat. Commun.">
        <title>Thousands of microbial genomes shed light on interconnected biogeochemical processes in an aquifer system.</title>
        <authorList>
            <person name="Anantharaman K."/>
            <person name="Brown C.T."/>
            <person name="Hug L.A."/>
            <person name="Sharon I."/>
            <person name="Castelle C.J."/>
            <person name="Probst A.J."/>
            <person name="Thomas B.C."/>
            <person name="Singh A."/>
            <person name="Wilkins M.J."/>
            <person name="Karaoz U."/>
            <person name="Brodie E.L."/>
            <person name="Williams K.H."/>
            <person name="Hubbard S.S."/>
            <person name="Banfield J.F."/>
        </authorList>
    </citation>
    <scope>NUCLEOTIDE SEQUENCE [LARGE SCALE GENOMIC DNA]</scope>
</reference>